<name>A0ABT9I1Z6_9GAMM</name>
<dbReference type="EMBL" id="JAPJDZ010000047">
    <property type="protein sequence ID" value="MDP5137387.1"/>
    <property type="molecule type" value="Genomic_DNA"/>
</dbReference>
<gene>
    <name evidence="2" type="ORF">ORJ04_15635</name>
</gene>
<dbReference type="Proteomes" id="UP001231109">
    <property type="component" value="Unassembled WGS sequence"/>
</dbReference>
<keyword evidence="2" id="KW-0067">ATP-binding</keyword>
<dbReference type="Pfam" id="PF00005">
    <property type="entry name" value="ABC_tran"/>
    <property type="match status" value="1"/>
</dbReference>
<dbReference type="GO" id="GO:0005524">
    <property type="term" value="F:ATP binding"/>
    <property type="evidence" value="ECO:0007669"/>
    <property type="project" value="UniProtKB-KW"/>
</dbReference>
<evidence type="ECO:0000259" key="1">
    <source>
        <dbReference type="Pfam" id="PF00005"/>
    </source>
</evidence>
<evidence type="ECO:0000313" key="3">
    <source>
        <dbReference type="Proteomes" id="UP001231109"/>
    </source>
</evidence>
<accession>A0ABT9I1Z6</accession>
<sequence>MIAAKELSRVFGQGENAVHALRNVSLQIAENEFVAVMGSSGSGKSTLMNILGCLDTPSSGSYQLDNQLIGQLDDISLSAMRNRPGRGASTS</sequence>
<reference evidence="2 3" key="1">
    <citation type="submission" date="2022-11" db="EMBL/GenBank/DDBJ databases">
        <title>Viruses from the air-sea interface of a natural surface slick.</title>
        <authorList>
            <person name="Rahlff J."/>
            <person name="Holmfeldt K."/>
        </authorList>
    </citation>
    <scope>NUCLEOTIDE SEQUENCE [LARGE SCALE GENOMIC DNA]</scope>
    <source>
        <strain evidence="2 3">SMS4</strain>
    </source>
</reference>
<dbReference type="InterPro" id="IPR003439">
    <property type="entry name" value="ABC_transporter-like_ATP-bd"/>
</dbReference>
<protein>
    <submittedName>
        <fullName evidence="2">ATP-binding cassette domain-containing protein</fullName>
    </submittedName>
</protein>
<dbReference type="PANTHER" id="PTHR42798:SF2">
    <property type="entry name" value="ABC TRANSPORTER ATP-BINDING PROTEIN MG467-RELATED"/>
    <property type="match status" value="1"/>
</dbReference>
<comment type="caution">
    <text evidence="2">The sequence shown here is derived from an EMBL/GenBank/DDBJ whole genome shotgun (WGS) entry which is preliminary data.</text>
</comment>
<dbReference type="SUPFAM" id="SSF52540">
    <property type="entry name" value="P-loop containing nucleoside triphosphate hydrolases"/>
    <property type="match status" value="1"/>
</dbReference>
<dbReference type="InterPro" id="IPR027417">
    <property type="entry name" value="P-loop_NTPase"/>
</dbReference>
<keyword evidence="3" id="KW-1185">Reference proteome</keyword>
<dbReference type="PANTHER" id="PTHR42798">
    <property type="entry name" value="LIPOPROTEIN-RELEASING SYSTEM ATP-BINDING PROTEIN LOLD"/>
    <property type="match status" value="1"/>
</dbReference>
<evidence type="ECO:0000313" key="2">
    <source>
        <dbReference type="EMBL" id="MDP5137387.1"/>
    </source>
</evidence>
<dbReference type="RefSeq" id="WP_305976737.1">
    <property type="nucleotide sequence ID" value="NZ_JAPJDZ010000047.1"/>
</dbReference>
<keyword evidence="2" id="KW-0547">Nucleotide-binding</keyword>
<proteinExistence type="predicted"/>
<feature type="domain" description="ABC transporter" evidence="1">
    <location>
        <begin position="21"/>
        <end position="71"/>
    </location>
</feature>
<dbReference type="Gene3D" id="3.40.50.300">
    <property type="entry name" value="P-loop containing nucleotide triphosphate hydrolases"/>
    <property type="match status" value="1"/>
</dbReference>
<organism evidence="2 3">
    <name type="scientific">Rheinheimera baltica</name>
    <dbReference type="NCBI Taxonomy" id="67576"/>
    <lineage>
        <taxon>Bacteria</taxon>
        <taxon>Pseudomonadati</taxon>
        <taxon>Pseudomonadota</taxon>
        <taxon>Gammaproteobacteria</taxon>
        <taxon>Chromatiales</taxon>
        <taxon>Chromatiaceae</taxon>
        <taxon>Rheinheimera</taxon>
    </lineage>
</organism>